<organism evidence="1">
    <name type="scientific">freshwater metagenome</name>
    <dbReference type="NCBI Taxonomy" id="449393"/>
    <lineage>
        <taxon>unclassified sequences</taxon>
        <taxon>metagenomes</taxon>
        <taxon>ecological metagenomes</taxon>
    </lineage>
</organism>
<proteinExistence type="predicted"/>
<reference evidence="1" key="1">
    <citation type="submission" date="2020-05" db="EMBL/GenBank/DDBJ databases">
        <authorList>
            <person name="Chiriac C."/>
            <person name="Salcher M."/>
            <person name="Ghai R."/>
            <person name="Kavagutti S V."/>
        </authorList>
    </citation>
    <scope>NUCLEOTIDE SEQUENCE</scope>
</reference>
<accession>A0A6J6TGU7</accession>
<protein>
    <submittedName>
        <fullName evidence="1">Unannotated protein</fullName>
    </submittedName>
</protein>
<dbReference type="AlphaFoldDB" id="A0A6J6TGU7"/>
<dbReference type="EMBL" id="CAEZYW010000161">
    <property type="protein sequence ID" value="CAB4746410.1"/>
    <property type="molecule type" value="Genomic_DNA"/>
</dbReference>
<sequence length="160" mass="15997">MMLRLIPATIGATLLLAGCGGGAVTSVPFDFSYETDSGSNSSKKIGADPVITYGNLSFSGKGTLGPDPVDVALQAHVLFSDGSGPSGGYLTVTDASGDELLLQLDSQATAQGKGAVVEGEFSVVTGTGHWAGVTGAGSGVGERGEALGAPVTWHVDLELR</sequence>
<dbReference type="PROSITE" id="PS51257">
    <property type="entry name" value="PROKAR_LIPOPROTEIN"/>
    <property type="match status" value="1"/>
</dbReference>
<name>A0A6J6TGU7_9ZZZZ</name>
<gene>
    <name evidence="1" type="ORF">UFOPK2786_01060</name>
</gene>
<evidence type="ECO:0000313" key="1">
    <source>
        <dbReference type="EMBL" id="CAB4746410.1"/>
    </source>
</evidence>